<feature type="compositionally biased region" description="Basic and acidic residues" evidence="7">
    <location>
        <begin position="14"/>
        <end position="32"/>
    </location>
</feature>
<dbReference type="InterPro" id="IPR036638">
    <property type="entry name" value="HLH_DNA-bd_sf"/>
</dbReference>
<dbReference type="Pfam" id="PF00010">
    <property type="entry name" value="HLH"/>
    <property type="match status" value="1"/>
</dbReference>
<proteinExistence type="predicted"/>
<keyword evidence="11" id="KW-1185">Reference proteome</keyword>
<dbReference type="GO" id="GO:0000978">
    <property type="term" value="F:RNA polymerase II cis-regulatory region sequence-specific DNA binding"/>
    <property type="evidence" value="ECO:0007669"/>
    <property type="project" value="TreeGrafter"/>
</dbReference>
<evidence type="ECO:0000256" key="4">
    <source>
        <dbReference type="ARBA" id="ARBA00023163"/>
    </source>
</evidence>
<dbReference type="STRING" id="6277.A0A498SCM2"/>
<keyword evidence="4" id="KW-0804">Transcription</keyword>
<dbReference type="FunFam" id="4.10.280.10:FF:000136">
    <property type="entry name" value="CBN-MXL-2 protein"/>
    <property type="match status" value="1"/>
</dbReference>
<evidence type="ECO:0000256" key="3">
    <source>
        <dbReference type="ARBA" id="ARBA00023125"/>
    </source>
</evidence>
<dbReference type="Pfam" id="PF12937">
    <property type="entry name" value="F-box-like"/>
    <property type="match status" value="1"/>
</dbReference>
<dbReference type="Gene3D" id="4.10.280.10">
    <property type="entry name" value="Helix-loop-helix DNA-binding domain"/>
    <property type="match status" value="1"/>
</dbReference>
<evidence type="ECO:0000256" key="5">
    <source>
        <dbReference type="ARBA" id="ARBA00023242"/>
    </source>
</evidence>
<reference evidence="10 11" key="1">
    <citation type="submission" date="2018-08" db="EMBL/GenBank/DDBJ databases">
        <authorList>
            <person name="Laetsch R D."/>
            <person name="Stevens L."/>
            <person name="Kumar S."/>
            <person name="Blaxter L. M."/>
        </authorList>
    </citation>
    <scope>NUCLEOTIDE SEQUENCE [LARGE SCALE GENOMIC DNA]</scope>
</reference>
<dbReference type="PROSITE" id="PS50181">
    <property type="entry name" value="FBOX"/>
    <property type="match status" value="1"/>
</dbReference>
<dbReference type="GO" id="GO:0005634">
    <property type="term" value="C:nucleus"/>
    <property type="evidence" value="ECO:0007669"/>
    <property type="project" value="UniProtKB-SubCell"/>
</dbReference>
<evidence type="ECO:0000256" key="1">
    <source>
        <dbReference type="ARBA" id="ARBA00004123"/>
    </source>
</evidence>
<organism evidence="10 11">
    <name type="scientific">Acanthocheilonema viteae</name>
    <name type="common">Filarial nematode worm</name>
    <name type="synonym">Dipetalonema viteae</name>
    <dbReference type="NCBI Taxonomy" id="6277"/>
    <lineage>
        <taxon>Eukaryota</taxon>
        <taxon>Metazoa</taxon>
        <taxon>Ecdysozoa</taxon>
        <taxon>Nematoda</taxon>
        <taxon>Chromadorea</taxon>
        <taxon>Rhabditida</taxon>
        <taxon>Spirurina</taxon>
        <taxon>Spiruromorpha</taxon>
        <taxon>Filarioidea</taxon>
        <taxon>Onchocercidae</taxon>
        <taxon>Acanthocheilonema</taxon>
    </lineage>
</organism>
<evidence type="ECO:0000313" key="10">
    <source>
        <dbReference type="EMBL" id="VBB29906.1"/>
    </source>
</evidence>
<dbReference type="AlphaFoldDB" id="A0A498SCM2"/>
<comment type="subcellular location">
    <subcellularLocation>
        <location evidence="1">Nucleus</location>
    </subcellularLocation>
</comment>
<dbReference type="SMART" id="SM00353">
    <property type="entry name" value="HLH"/>
    <property type="match status" value="1"/>
</dbReference>
<feature type="domain" description="F-box" evidence="8">
    <location>
        <begin position="229"/>
        <end position="280"/>
    </location>
</feature>
<evidence type="ECO:0008006" key="12">
    <source>
        <dbReference type="Google" id="ProtNLM"/>
    </source>
</evidence>
<evidence type="ECO:0000259" key="9">
    <source>
        <dbReference type="PROSITE" id="PS50888"/>
    </source>
</evidence>
<dbReference type="GO" id="GO:0046983">
    <property type="term" value="F:protein dimerization activity"/>
    <property type="evidence" value="ECO:0007669"/>
    <property type="project" value="InterPro"/>
</dbReference>
<accession>A0A498SCM2</accession>
<dbReference type="InterPro" id="IPR036047">
    <property type="entry name" value="F-box-like_dom_sf"/>
</dbReference>
<dbReference type="Gene3D" id="1.20.1280.50">
    <property type="match status" value="1"/>
</dbReference>
<protein>
    <recommendedName>
        <fullName evidence="12">BHLH domain-containing protein</fullName>
    </recommendedName>
</protein>
<dbReference type="PANTHER" id="PTHR15741:SF25">
    <property type="entry name" value="MAX-LIKE PROTEIN X"/>
    <property type="match status" value="1"/>
</dbReference>
<feature type="region of interest" description="Disordered" evidence="7">
    <location>
        <begin position="1"/>
        <end position="32"/>
    </location>
</feature>
<dbReference type="GO" id="GO:0000981">
    <property type="term" value="F:DNA-binding transcription factor activity, RNA polymerase II-specific"/>
    <property type="evidence" value="ECO:0007669"/>
    <property type="project" value="TreeGrafter"/>
</dbReference>
<dbReference type="SUPFAM" id="SSF47459">
    <property type="entry name" value="HLH, helix-loop-helix DNA-binding domain"/>
    <property type="match status" value="1"/>
</dbReference>
<dbReference type="OrthoDB" id="5838409at2759"/>
<keyword evidence="3" id="KW-0238">DNA-binding</keyword>
<keyword evidence="5" id="KW-0539">Nucleus</keyword>
<evidence type="ECO:0000256" key="6">
    <source>
        <dbReference type="SAM" id="Coils"/>
    </source>
</evidence>
<dbReference type="InterPro" id="IPR011598">
    <property type="entry name" value="bHLH_dom"/>
</dbReference>
<dbReference type="Proteomes" id="UP000276991">
    <property type="component" value="Unassembled WGS sequence"/>
</dbReference>
<keyword evidence="6" id="KW-0175">Coiled coil</keyword>
<dbReference type="PANTHER" id="PTHR15741">
    <property type="entry name" value="BASIC HELIX-LOOP-HELIX ZIP TRANSCRIPTION FACTOR"/>
    <property type="match status" value="1"/>
</dbReference>
<gene>
    <name evidence="10" type="ORF">NAV_LOCUS4697</name>
</gene>
<dbReference type="SMART" id="SM00256">
    <property type="entry name" value="FBOX"/>
    <property type="match status" value="1"/>
</dbReference>
<name>A0A498SCM2_ACAVI</name>
<dbReference type="InterPro" id="IPR052207">
    <property type="entry name" value="Max-like/E-box_TFs"/>
</dbReference>
<evidence type="ECO:0000313" key="11">
    <source>
        <dbReference type="Proteomes" id="UP000276991"/>
    </source>
</evidence>
<sequence length="598" mass="67247">MPSNSSPETPGGSRESKSSPDSTDRKKATHLRCERQRREAINIGYQELKELLPASFSPIGCKTTNAAILFRAADYLNQLKKEERDLNETVSQLTAQVSALELIAKQYENMAVGSCTSTRSSIHCQILQAFLDSCFASFRGQVNVSSLQSVIETLLPWVEVLDYDVSFRENKMSVAMDYKIPGCSYSDVIAQESMDYSCFMEESETQQLLQLKQLIICGKLRGELPAGFLSCFRFLPNELIIKIWSYLSSRELRSFRLVSKHWKLLWEEHIKNKRKAITKLSIALDEDSGKLVLKAVANSYFGRQVNVPNVEENIRQAFSLITFPVVPDLFCINCLLLYGRAASEIVLRLIAKQDWIIHTVNAFLSSGVISDNIVEACGPKLVEFVIDLNHACVKNQPIVLTDQCLPYLIRDEVMAIIPHSNITANGIGVALKAFFFRINRVTNAVNFFTGRALTARLCLGLSEAVTAKKIGAIKMIVNQVLVNRCYHSSSGRVGCNLKMKHMKDIGVIEFTYKNGGSKRKEFGDMRRFCVEVANEVKIQEYIDSSAIRDVIVHSTPLNSDKVSSNIEYPSDAYNTSENQSDGYEYGTYDSDAFPWEFF</sequence>
<dbReference type="CDD" id="cd09917">
    <property type="entry name" value="F-box_SF"/>
    <property type="match status" value="1"/>
</dbReference>
<feature type="coiled-coil region" evidence="6">
    <location>
        <begin position="72"/>
        <end position="110"/>
    </location>
</feature>
<evidence type="ECO:0000256" key="2">
    <source>
        <dbReference type="ARBA" id="ARBA00023015"/>
    </source>
</evidence>
<evidence type="ECO:0000259" key="8">
    <source>
        <dbReference type="PROSITE" id="PS50181"/>
    </source>
</evidence>
<dbReference type="EMBL" id="UPTC01000734">
    <property type="protein sequence ID" value="VBB29906.1"/>
    <property type="molecule type" value="Genomic_DNA"/>
</dbReference>
<dbReference type="InterPro" id="IPR001810">
    <property type="entry name" value="F-box_dom"/>
</dbReference>
<keyword evidence="2" id="KW-0805">Transcription regulation</keyword>
<evidence type="ECO:0000256" key="7">
    <source>
        <dbReference type="SAM" id="MobiDB-lite"/>
    </source>
</evidence>
<dbReference type="PROSITE" id="PS50888">
    <property type="entry name" value="BHLH"/>
    <property type="match status" value="1"/>
</dbReference>
<feature type="domain" description="BHLH" evidence="9">
    <location>
        <begin position="25"/>
        <end position="79"/>
    </location>
</feature>
<dbReference type="SUPFAM" id="SSF81383">
    <property type="entry name" value="F-box domain"/>
    <property type="match status" value="1"/>
</dbReference>